<gene>
    <name evidence="2" type="ORF">IQ35_02244</name>
</gene>
<feature type="signal peptide" evidence="1">
    <location>
        <begin position="1"/>
        <end position="31"/>
    </location>
</feature>
<keyword evidence="3" id="KW-1185">Reference proteome</keyword>
<evidence type="ECO:0000256" key="1">
    <source>
        <dbReference type="SAM" id="SignalP"/>
    </source>
</evidence>
<organism evidence="2 3">
    <name type="scientific">Sphingobium wenxiniae (strain DSM 21828 / CGMCC 1.7748 / JZ-1)</name>
    <dbReference type="NCBI Taxonomy" id="595605"/>
    <lineage>
        <taxon>Bacteria</taxon>
        <taxon>Pseudomonadati</taxon>
        <taxon>Pseudomonadota</taxon>
        <taxon>Alphaproteobacteria</taxon>
        <taxon>Sphingomonadales</taxon>
        <taxon>Sphingomonadaceae</taxon>
        <taxon>Sphingobium</taxon>
    </lineage>
</organism>
<dbReference type="EMBL" id="VLKK01000007">
    <property type="protein sequence ID" value="TWH93337.1"/>
    <property type="molecule type" value="Genomic_DNA"/>
</dbReference>
<accession>A0A562KD59</accession>
<name>A0A562KD59_SPHWJ</name>
<feature type="chain" id="PRO_5021872051" evidence="1">
    <location>
        <begin position="32"/>
        <end position="192"/>
    </location>
</feature>
<dbReference type="InterPro" id="IPR025293">
    <property type="entry name" value="YfiR/HmsC-like"/>
</dbReference>
<dbReference type="AlphaFoldDB" id="A0A562KD59"/>
<evidence type="ECO:0000313" key="2">
    <source>
        <dbReference type="EMBL" id="TWH93337.1"/>
    </source>
</evidence>
<comment type="caution">
    <text evidence="2">The sequence shown here is derived from an EMBL/GenBank/DDBJ whole genome shotgun (WGS) entry which is preliminary data.</text>
</comment>
<reference evidence="2 3" key="1">
    <citation type="journal article" date="2015" name="Stand. Genomic Sci.">
        <title>Genomic Encyclopedia of Bacterial and Archaeal Type Strains, Phase III: the genomes of soil and plant-associated and newly described type strains.</title>
        <authorList>
            <person name="Whitman W.B."/>
            <person name="Woyke T."/>
            <person name="Klenk H.P."/>
            <person name="Zhou Y."/>
            <person name="Lilburn T.G."/>
            <person name="Beck B.J."/>
            <person name="De Vos P."/>
            <person name="Vandamme P."/>
            <person name="Eisen J.A."/>
            <person name="Garrity G."/>
            <person name="Hugenholtz P."/>
            <person name="Kyrpides N.C."/>
        </authorList>
    </citation>
    <scope>NUCLEOTIDE SEQUENCE [LARGE SCALE GENOMIC DNA]</scope>
    <source>
        <strain evidence="2 3">CGMCC 1.7748</strain>
    </source>
</reference>
<dbReference type="Proteomes" id="UP000316624">
    <property type="component" value="Unassembled WGS sequence"/>
</dbReference>
<protein>
    <submittedName>
        <fullName evidence="2">Uncharacterized protein DUF4154</fullName>
    </submittedName>
</protein>
<dbReference type="Pfam" id="PF13689">
    <property type="entry name" value="DUF4154"/>
    <property type="match status" value="1"/>
</dbReference>
<proteinExistence type="predicted"/>
<keyword evidence="1" id="KW-0732">Signal</keyword>
<evidence type="ECO:0000313" key="3">
    <source>
        <dbReference type="Proteomes" id="UP000316624"/>
    </source>
</evidence>
<sequence>MRTRGQSGVESGLRHLSFFCLLLMPSAAVTAVPAYQPVAMPIGNGADPLASGAARMVGAILEYTRWPAEHPVIRLCVVGATRHAGRLDEASPPHGARIDLSPLSDPTEPARNRCDALYIGQLAPVPLRRLIGDMRGKPVVTIAEDDPDCRSGAMFCLIFTPQTLSFQLNIDAVSRSAVRIDPRVLRMSKGGY</sequence>